<organism evidence="2 3">
    <name type="scientific">Lasallia pustulata</name>
    <dbReference type="NCBI Taxonomy" id="136370"/>
    <lineage>
        <taxon>Eukaryota</taxon>
        <taxon>Fungi</taxon>
        <taxon>Dikarya</taxon>
        <taxon>Ascomycota</taxon>
        <taxon>Pezizomycotina</taxon>
        <taxon>Lecanoromycetes</taxon>
        <taxon>OSLEUM clade</taxon>
        <taxon>Umbilicariomycetidae</taxon>
        <taxon>Umbilicariales</taxon>
        <taxon>Umbilicariaceae</taxon>
        <taxon>Lasallia</taxon>
    </lineage>
</organism>
<proteinExistence type="predicted"/>
<sequence>MLDGSQVPDSCSVDTGDPSCPSGDWQTLSQHYLTYFPELELGIKAGTLPETTRIASCKSVRELYTRSRIHSLYVNYITVATTQTSVIADAVSETGRLWAIAAKNIEGSQWRFQYRLAAYYNVKAQQPLVLTRCTEYSESQFNNSSNYLLFYNLSDIGTFRSKGEFPVEPYINDTALEMVQLARESSVPQLLWFALPQADYGNATIGAAVTYPQSSTNQSSVFYCTVDARWASVVMQGFRNEIKVVAGAPDNWYEGGPFNDAWPKINIAPDWATFLNAEIPYDNSNVFLKMLEAAGSWNSTNPIASAEIWAVIESILAVMIANGLGRLSWKNSLVGYLVDGDQEWMRQMMPQTSLMGPGGTAFVEPPASSGPTSNFTMTAQVSGWAYSAEGTATKVSIFILLLYCLVVVVHVINVIYIGESSSSWHSIAEIASLAMNSKQTDVLQNTGAGIETPAIYERQVRVVATGDHLEFNFDTEPGLDITDAPKRDVYYG</sequence>
<keyword evidence="3" id="KW-1185">Reference proteome</keyword>
<accession>A0A1W5CSW4</accession>
<dbReference type="Proteomes" id="UP000192927">
    <property type="component" value="Unassembled WGS sequence"/>
</dbReference>
<evidence type="ECO:0000256" key="1">
    <source>
        <dbReference type="SAM" id="Phobius"/>
    </source>
</evidence>
<feature type="transmembrane region" description="Helical" evidence="1">
    <location>
        <begin position="397"/>
        <end position="417"/>
    </location>
</feature>
<keyword evidence="1" id="KW-0472">Membrane</keyword>
<dbReference type="EMBL" id="FWEW01000171">
    <property type="protein sequence ID" value="SLM33933.1"/>
    <property type="molecule type" value="Genomic_DNA"/>
</dbReference>
<dbReference type="AlphaFoldDB" id="A0A1W5CSW4"/>
<keyword evidence="1" id="KW-1133">Transmembrane helix</keyword>
<keyword evidence="1" id="KW-0812">Transmembrane</keyword>
<evidence type="ECO:0000313" key="2">
    <source>
        <dbReference type="EMBL" id="SLM33933.1"/>
    </source>
</evidence>
<reference evidence="3" key="1">
    <citation type="submission" date="2017-03" db="EMBL/GenBank/DDBJ databases">
        <authorList>
            <person name="Sharma R."/>
            <person name="Thines M."/>
        </authorList>
    </citation>
    <scope>NUCLEOTIDE SEQUENCE [LARGE SCALE GENOMIC DNA]</scope>
</reference>
<evidence type="ECO:0000313" key="3">
    <source>
        <dbReference type="Proteomes" id="UP000192927"/>
    </source>
</evidence>
<name>A0A1W5CSW4_9LECA</name>
<protein>
    <submittedName>
        <fullName evidence="2">Uncharacterized protein</fullName>
    </submittedName>
</protein>